<dbReference type="EMBL" id="BFFO01000004">
    <property type="protein sequence ID" value="GBG96626.1"/>
    <property type="molecule type" value="Genomic_DNA"/>
</dbReference>
<dbReference type="Gene3D" id="1.10.357.10">
    <property type="entry name" value="Tetracycline Repressor, domain 2"/>
    <property type="match status" value="1"/>
</dbReference>
<organism evidence="4 5">
    <name type="scientific">Lactococcus termiticola</name>
    <dbReference type="NCBI Taxonomy" id="2169526"/>
    <lineage>
        <taxon>Bacteria</taxon>
        <taxon>Bacillati</taxon>
        <taxon>Bacillota</taxon>
        <taxon>Bacilli</taxon>
        <taxon>Lactobacillales</taxon>
        <taxon>Streptococcaceae</taxon>
        <taxon>Lactococcus</taxon>
    </lineage>
</organism>
<evidence type="ECO:0000313" key="4">
    <source>
        <dbReference type="EMBL" id="GBG96626.1"/>
    </source>
</evidence>
<dbReference type="InterPro" id="IPR050624">
    <property type="entry name" value="HTH-type_Tx_Regulator"/>
</dbReference>
<dbReference type="RefSeq" id="WP_109245606.1">
    <property type="nucleotide sequence ID" value="NZ_BFFO01000004.1"/>
</dbReference>
<accession>A0A2R5HFL0</accession>
<dbReference type="PANTHER" id="PTHR43479:SF7">
    <property type="entry name" value="TETR-FAMILY TRANSCRIPTIONAL REGULATOR"/>
    <property type="match status" value="1"/>
</dbReference>
<reference evidence="4 5" key="1">
    <citation type="journal article" date="2018" name="Genome Announc.">
        <title>Draft Genome Sequence of Lactococcus sp. Strain NtB2 (JCM 32569), Isolated from the Gut of the Higher Termite Nasutitermes takasagoensis.</title>
        <authorList>
            <person name="Noda S."/>
            <person name="Aihara C."/>
            <person name="Yuki M."/>
            <person name="Ohkuma M."/>
        </authorList>
    </citation>
    <scope>NUCLEOTIDE SEQUENCE [LARGE SCALE GENOMIC DNA]</scope>
    <source>
        <strain evidence="4 5">NtB2</strain>
    </source>
</reference>
<proteinExistence type="predicted"/>
<dbReference type="PROSITE" id="PS50977">
    <property type="entry name" value="HTH_TETR_2"/>
    <property type="match status" value="1"/>
</dbReference>
<sequence length="204" mass="23869">MAKLDLRIKRTRSMIRQAFFELLRKKKFEKISIQEIADTAMINRATFYAHYADKEDLYDSLIDDFIIDFIAVLDEVQPVEENRVQVKKLEGMLSRFYSFVRLYPELAEIVIDKAQDEKVIVRFLAILNERYESLLAQLEVREEDIIVPNDFVLSYILSILTGTMKWWVNADSQSMSPDDFARLIIKLISNGHLTVLGVNIERDI</sequence>
<dbReference type="AlphaFoldDB" id="A0A2R5HFL0"/>
<keyword evidence="5" id="KW-1185">Reference proteome</keyword>
<protein>
    <submittedName>
        <fullName evidence="4">TetR family transcriptional regulator</fullName>
    </submittedName>
</protein>
<comment type="caution">
    <text evidence="4">The sequence shown here is derived from an EMBL/GenBank/DDBJ whole genome shotgun (WGS) entry which is preliminary data.</text>
</comment>
<feature type="domain" description="HTH tetR-type" evidence="3">
    <location>
        <begin position="9"/>
        <end position="69"/>
    </location>
</feature>
<dbReference type="Proteomes" id="UP000245021">
    <property type="component" value="Unassembled WGS sequence"/>
</dbReference>
<dbReference type="SUPFAM" id="SSF46689">
    <property type="entry name" value="Homeodomain-like"/>
    <property type="match status" value="1"/>
</dbReference>
<gene>
    <name evidence="4" type="primary">tetR_4</name>
    <name evidence="4" type="ORF">NtB2_00750</name>
</gene>
<evidence type="ECO:0000256" key="2">
    <source>
        <dbReference type="PROSITE-ProRule" id="PRU00335"/>
    </source>
</evidence>
<evidence type="ECO:0000256" key="1">
    <source>
        <dbReference type="ARBA" id="ARBA00023125"/>
    </source>
</evidence>
<evidence type="ECO:0000259" key="3">
    <source>
        <dbReference type="PROSITE" id="PS50977"/>
    </source>
</evidence>
<dbReference type="OrthoDB" id="9810250at2"/>
<dbReference type="InterPro" id="IPR009057">
    <property type="entry name" value="Homeodomain-like_sf"/>
</dbReference>
<dbReference type="InterPro" id="IPR001647">
    <property type="entry name" value="HTH_TetR"/>
</dbReference>
<dbReference type="PANTHER" id="PTHR43479">
    <property type="entry name" value="ACREF/ENVCD OPERON REPRESSOR-RELATED"/>
    <property type="match status" value="1"/>
</dbReference>
<keyword evidence="1 2" id="KW-0238">DNA-binding</keyword>
<dbReference type="Pfam" id="PF00440">
    <property type="entry name" value="TetR_N"/>
    <property type="match status" value="1"/>
</dbReference>
<dbReference type="GO" id="GO:0003677">
    <property type="term" value="F:DNA binding"/>
    <property type="evidence" value="ECO:0007669"/>
    <property type="project" value="UniProtKB-UniRule"/>
</dbReference>
<evidence type="ECO:0000313" key="5">
    <source>
        <dbReference type="Proteomes" id="UP000245021"/>
    </source>
</evidence>
<name>A0A2R5HFL0_9LACT</name>
<feature type="DNA-binding region" description="H-T-H motif" evidence="2">
    <location>
        <begin position="32"/>
        <end position="51"/>
    </location>
</feature>